<reference evidence="4 5" key="1">
    <citation type="submission" date="2020-12" db="EMBL/GenBank/DDBJ databases">
        <title>Concerted genomic and epigenomic changes stabilize Arabidopsis allopolyploids.</title>
        <authorList>
            <person name="Chen Z."/>
        </authorList>
    </citation>
    <scope>NUCLEOTIDE SEQUENCE [LARGE SCALE GENOMIC DNA]</scope>
    <source>
        <strain evidence="4">As9502</strain>
        <tissue evidence="4">Leaf</tissue>
    </source>
</reference>
<accession>A0A8T2BFF1</accession>
<feature type="compositionally biased region" description="Polar residues" evidence="2">
    <location>
        <begin position="1838"/>
        <end position="1847"/>
    </location>
</feature>
<protein>
    <submittedName>
        <fullName evidence="4">Zinc finger CCHC-type</fullName>
    </submittedName>
</protein>
<dbReference type="Proteomes" id="UP000694251">
    <property type="component" value="Chromosome 8"/>
</dbReference>
<sequence>MSSGSDNVNEGKKFTFDLNLEPVDETLDLNLELVDEENLDALNLVDEENHHSMNHVDEENHDSPNSVDEEIRDLQVMLMKRIMLLRMTRILPFRIDADIQIKPNREYTKPTGTCIKPVDMEHFGGFLPKWSHNQAQGLGLIIHQQINPKKTNDSSGGIKDQRAESPCWGNLTVALFFPYLGFVPMGLPRKVFNEATSSHQGIIYQEIDSKMLQVHIADVLADRLAALLAELLAELLSEVPHQMKPNKEIFLILYLDVPQSFIWRPGEYLDHLEASLHALRYTTPHLIKRINSELYLPYLDPIVINVPWIFPLLFERPLKIFQSIKKLPRRHNFLPKKTRANMESIEFYSDEEIRGEEPYQVMSDEEDDYGSISWHHNDHSDSESRDEPGREAPEPEPPDSYNTNTCYSKPWIKFNDDFCSHGSNSPLTRAMSFSEKKNYLKWEDDMEYKGATAKKYNCQRLPRHEEKLDHHTLLYRGSTASRQAKPRHKFFHTNTRVVQEVTQEVTQRSSMWRKPYPRGRRDYLAERDSGITNLRGGELKRGTRRDPLLSNPTRTYQTKLRLSLDNGYEYFGPESFEFAGRERDYLQWELNMDKYFRYYSIPKEERLNYCLEQLMGSAKRWWDREEKDRRWFKEPALKTWGQLKILMRERYAPHSLPQPGQHTYHPKEPSRENTTHQRVSSNQIADQDPAKKNEKGTCAKGEPSSIPVLEPHAEPHVETHAEPHVEPHAELKQGMSYDSLKSNEPTCYRCHKKGHFAATCYKRQVEDVISLELKVDASNFNDCLVNSSLEIPNSRLMRLSLPKVIDAGICHSMDDTSKEVDHNVATLKEVENIISFEEQLSETTTSTQVCRNKTYDQAALKGRVIIQPCSTPADLASKIIHIKVALIPNTLHGTQVSETYYLVRYWHYLIFERTFKNPIHIISISSIMHLILSLSASESTGTMKICEDQREATTMLRLLSDQSKQEVDSGLTHEKVQSNLFHYVHERPLTALIHLSCAKSVETHVGNKETHVDPKEGSTTNDVVQQYQELLICESVTKENEIVTNNILLQEEPPDQPSNQQTKLISKDTLTEDLSQVSKLLLLIVSSDSNDVIINLLILKECEKILDLLNKSMELISCLRTYQVADLLCDILSESLCGKEMVQSKIGLLVYIDPMTVLMHLFLAQSIDELAGTNKEHMEHKGDSPEVRKVNDQIQNQSEPAPLMLTPSIMETRRVSNSCLIKEEPPDFKAQAQTREGFKQATRQLKAPDQNRGVILSFLLKGEPPDAPCTIKPPPYQGKTLASQNRMKANLLSLGADCIVSRSKLFQGRGYDADIQIKPNREYTKPTGTCIKPVDMEHFGGFLPKWSHNQAQGLGLIIHQQINPKKTNDSSGGIKDQRAESPCWGNLTVALFFPYLGFVPMGLPRKVFNEATSSHQGIIYQEIDSKMLQVHIADVLADRLAALLAELLAELLSEVPHQMKPNKEIFLILYLDVPQSFIWRPGEYLDHLEASLHALRYTTPHLIKRINSELYLPYLDPIVINVPWIFPLLFERPLKIFQSIKKLPRRHNFLPKKTRANMESIEFYSDEEIRGEEPYQVMSDEEDDYGSISWHHNDHSDSESRDEPGREAPEPEPPDSYNTNTCYSKPWIKFNDDFCSHGSNSPLTRAMSFSEKKNYLKWEDDMEYKGATAKKYNCQRLPRHEEKLDHHTLLYRGPTASRQAKPRHKFFHTNTRVVQEVTQEVTQRSSMWRKPYPRGRRDYLAERDSGITNLRGGELKRGTHTIPFPKKRGSTIVLNNSWEARNVGGTEKKDRRWFKEPALKTWGQLKILMRERYAPHSLPQPGQHTYHPKEPSRENTTHQRVSSNQIADQDPAKKNEKGTCAKGEPSSIPVLEPHAEPHVETHAEPHVEPHAELKQGMSYDSLKSNEPTCYRCHKKGHFAATCYKRQVEDVISLELKVDASNFNDCLVNSSLEIPNSRLMRLSLPKVIDAGICHSMDDTSKEVDHNVATLKEVENIISFEEQLSETTTSTQVCRNKTYDQAALKGRVIIQPCSTPADLASKIIHIKVALIPNTLHGTNKEHMEHKGDSPEVRKVNDQIQNQSEPAPLMLTPSIMETRRVSNSCLIKEEPPDFKAQAQTREGFKQATRQLKAPDQNRGVILSFLLKGEPPDAPCTIKPPPYQGKTLASQNRMKANLLSLGADCIVSRSKLFQGRGYDADIQIKPNREYTKPTGTCIKPVDMEHFGGFLPKWSHNQAQGLGLIIHQQINPKKTNDSSGGIKDQRAESPCWGNLTVALFFPYLGFVPMGLPRKVFNEATSSHQGIIYQEIDSKMLQVHIADVLADRLAALLAELLAELLSEVPHQMKPNKEIFLILYLDVPQSFIWRPGEYLDHLEASLHALRYTTPHLIKRINSELYLPYLDPIVINVPWIFPLLFERPLKIFQSIKKLPRRHNFLPKLTRYKAHLTCLIWTNDHIFF</sequence>
<organism evidence="4 5">
    <name type="scientific">Arabidopsis suecica</name>
    <name type="common">Swedish thale-cress</name>
    <name type="synonym">Cardaminopsis suecica</name>
    <dbReference type="NCBI Taxonomy" id="45249"/>
    <lineage>
        <taxon>Eukaryota</taxon>
        <taxon>Viridiplantae</taxon>
        <taxon>Streptophyta</taxon>
        <taxon>Embryophyta</taxon>
        <taxon>Tracheophyta</taxon>
        <taxon>Spermatophyta</taxon>
        <taxon>Magnoliopsida</taxon>
        <taxon>eudicotyledons</taxon>
        <taxon>Gunneridae</taxon>
        <taxon>Pentapetalae</taxon>
        <taxon>rosids</taxon>
        <taxon>malvids</taxon>
        <taxon>Brassicales</taxon>
        <taxon>Brassicaceae</taxon>
        <taxon>Camelineae</taxon>
        <taxon>Arabidopsis</taxon>
    </lineage>
</organism>
<feature type="region of interest" description="Disordered" evidence="2">
    <location>
        <begin position="1816"/>
        <end position="1870"/>
    </location>
</feature>
<dbReference type="InterPro" id="IPR001878">
    <property type="entry name" value="Znf_CCHC"/>
</dbReference>
<dbReference type="EMBL" id="JAEFBJ010000008">
    <property type="protein sequence ID" value="KAG7583894.1"/>
    <property type="molecule type" value="Genomic_DNA"/>
</dbReference>
<feature type="compositionally biased region" description="Basic and acidic residues" evidence="2">
    <location>
        <begin position="1591"/>
        <end position="1609"/>
    </location>
</feature>
<comment type="caution">
    <text evidence="4">The sequence shown here is derived from an EMBL/GenBank/DDBJ whole genome shotgun (WGS) entry which is preliminary data.</text>
</comment>
<feature type="compositionally biased region" description="Polar residues" evidence="2">
    <location>
        <begin position="676"/>
        <end position="685"/>
    </location>
</feature>
<feature type="region of interest" description="Disordered" evidence="2">
    <location>
        <begin position="1586"/>
        <end position="1619"/>
    </location>
</feature>
<feature type="region of interest" description="Disordered" evidence="2">
    <location>
        <begin position="654"/>
        <end position="708"/>
    </location>
</feature>
<evidence type="ECO:0000259" key="3">
    <source>
        <dbReference type="PROSITE" id="PS50158"/>
    </source>
</evidence>
<dbReference type="OrthoDB" id="1037239at2759"/>
<keyword evidence="5" id="KW-1185">Reference proteome</keyword>
<keyword evidence="1" id="KW-0862">Zinc</keyword>
<dbReference type="GO" id="GO:0003676">
    <property type="term" value="F:nucleic acid binding"/>
    <property type="evidence" value="ECO:0007669"/>
    <property type="project" value="InterPro"/>
</dbReference>
<evidence type="ECO:0000313" key="5">
    <source>
        <dbReference type="Proteomes" id="UP000694251"/>
    </source>
</evidence>
<feature type="compositionally biased region" description="Basic and acidic residues" evidence="2">
    <location>
        <begin position="375"/>
        <end position="393"/>
    </location>
</feature>
<name>A0A8T2BFF1_ARASU</name>
<feature type="domain" description="CCHC-type" evidence="3">
    <location>
        <begin position="747"/>
        <end position="760"/>
    </location>
</feature>
<keyword evidence="1" id="KW-0863">Zinc-finger</keyword>
<feature type="compositionally biased region" description="Basic and acidic residues" evidence="2">
    <location>
        <begin position="688"/>
        <end position="697"/>
    </location>
</feature>
<proteinExistence type="predicted"/>
<evidence type="ECO:0000313" key="4">
    <source>
        <dbReference type="EMBL" id="KAG7583894.1"/>
    </source>
</evidence>
<feature type="domain" description="CCHC-type" evidence="3">
    <location>
        <begin position="1909"/>
        <end position="1922"/>
    </location>
</feature>
<feature type="compositionally biased region" description="Basic and acidic residues" evidence="2">
    <location>
        <begin position="1827"/>
        <end position="1837"/>
    </location>
</feature>
<dbReference type="PROSITE" id="PS50158">
    <property type="entry name" value="ZF_CCHC"/>
    <property type="match status" value="2"/>
</dbReference>
<keyword evidence="1" id="KW-0479">Metal-binding</keyword>
<feature type="compositionally biased region" description="Basic and acidic residues" evidence="2">
    <location>
        <begin position="665"/>
        <end position="675"/>
    </location>
</feature>
<evidence type="ECO:0000256" key="2">
    <source>
        <dbReference type="SAM" id="MobiDB-lite"/>
    </source>
</evidence>
<evidence type="ECO:0000256" key="1">
    <source>
        <dbReference type="PROSITE-ProRule" id="PRU00047"/>
    </source>
</evidence>
<gene>
    <name evidence="4" type="ORF">ISN44_As08g033900</name>
</gene>
<dbReference type="GO" id="GO:0008270">
    <property type="term" value="F:zinc ion binding"/>
    <property type="evidence" value="ECO:0007669"/>
    <property type="project" value="UniProtKB-KW"/>
</dbReference>
<dbReference type="SMART" id="SM00343">
    <property type="entry name" value="ZnF_C2HC"/>
    <property type="match status" value="2"/>
</dbReference>
<feature type="region of interest" description="Disordered" evidence="2">
    <location>
        <begin position="370"/>
        <end position="403"/>
    </location>
</feature>
<feature type="compositionally biased region" description="Basic and acidic residues" evidence="2">
    <location>
        <begin position="1850"/>
        <end position="1859"/>
    </location>
</feature>